<evidence type="ECO:0000259" key="2">
    <source>
        <dbReference type="Pfam" id="PF26640"/>
    </source>
</evidence>
<evidence type="ECO:0000313" key="3">
    <source>
        <dbReference type="EMBL" id="KAH7089856.1"/>
    </source>
</evidence>
<dbReference type="Pfam" id="PF26640">
    <property type="entry name" value="DUF8212"/>
    <property type="match status" value="1"/>
</dbReference>
<name>A0A8K0W0Z3_9PLEO</name>
<dbReference type="InterPro" id="IPR058525">
    <property type="entry name" value="DUF8212"/>
</dbReference>
<sequence length="315" mass="36148">MRLIHVETKRLKEFVGRSPPYAILSHTWSDSEVTYDDMLTGNGTKKLGWRKIEETCRQAREDGLQYAWVDTCCINKESSSELSESINSMFRWYREAAICYAFLQDARRTASTGQDVLELWPNFQRARWFRRGWTLQELLAPAGEFRFYGEDWQLIGTREELAIAISQATDIDRDAIYGRASAGYIRHASIARKMSWASNRETTREEDIAYSLLGLFDVNMPLLYGEGGSRAFERLQEEIIKRGTDHSFLVWGAALDARKAMSNNNNIDFLARHPKDFSGCGPIMKSGEQVAPFALNNLGLQMRLPVYRVSKWKAD</sequence>
<dbReference type="Pfam" id="PF06985">
    <property type="entry name" value="HET"/>
    <property type="match status" value="1"/>
</dbReference>
<protein>
    <submittedName>
        <fullName evidence="3">Heterokaryon incompatibility protein-domain-containing protein</fullName>
    </submittedName>
</protein>
<accession>A0A8K0W0Z3</accession>
<dbReference type="Proteomes" id="UP000813461">
    <property type="component" value="Unassembled WGS sequence"/>
</dbReference>
<reference evidence="3" key="1">
    <citation type="journal article" date="2021" name="Nat. Commun.">
        <title>Genetic determinants of endophytism in the Arabidopsis root mycobiome.</title>
        <authorList>
            <person name="Mesny F."/>
            <person name="Miyauchi S."/>
            <person name="Thiergart T."/>
            <person name="Pickel B."/>
            <person name="Atanasova L."/>
            <person name="Karlsson M."/>
            <person name="Huettel B."/>
            <person name="Barry K.W."/>
            <person name="Haridas S."/>
            <person name="Chen C."/>
            <person name="Bauer D."/>
            <person name="Andreopoulos W."/>
            <person name="Pangilinan J."/>
            <person name="LaButti K."/>
            <person name="Riley R."/>
            <person name="Lipzen A."/>
            <person name="Clum A."/>
            <person name="Drula E."/>
            <person name="Henrissat B."/>
            <person name="Kohler A."/>
            <person name="Grigoriev I.V."/>
            <person name="Martin F.M."/>
            <person name="Hacquard S."/>
        </authorList>
    </citation>
    <scope>NUCLEOTIDE SEQUENCE</scope>
    <source>
        <strain evidence="3">MPI-SDFR-AT-0120</strain>
    </source>
</reference>
<dbReference type="EMBL" id="JAGMVJ010000006">
    <property type="protein sequence ID" value="KAH7089856.1"/>
    <property type="molecule type" value="Genomic_DNA"/>
</dbReference>
<organism evidence="3 4">
    <name type="scientific">Paraphoma chrysanthemicola</name>
    <dbReference type="NCBI Taxonomy" id="798071"/>
    <lineage>
        <taxon>Eukaryota</taxon>
        <taxon>Fungi</taxon>
        <taxon>Dikarya</taxon>
        <taxon>Ascomycota</taxon>
        <taxon>Pezizomycotina</taxon>
        <taxon>Dothideomycetes</taxon>
        <taxon>Pleosporomycetidae</taxon>
        <taxon>Pleosporales</taxon>
        <taxon>Pleosporineae</taxon>
        <taxon>Phaeosphaeriaceae</taxon>
        <taxon>Paraphoma</taxon>
    </lineage>
</organism>
<feature type="domain" description="DUF8212" evidence="2">
    <location>
        <begin position="230"/>
        <end position="262"/>
    </location>
</feature>
<feature type="non-terminal residue" evidence="3">
    <location>
        <position position="315"/>
    </location>
</feature>
<dbReference type="AlphaFoldDB" id="A0A8K0W0Z3"/>
<dbReference type="PANTHER" id="PTHR10622:SF10">
    <property type="entry name" value="HET DOMAIN-CONTAINING PROTEIN"/>
    <property type="match status" value="1"/>
</dbReference>
<comment type="caution">
    <text evidence="3">The sequence shown here is derived from an EMBL/GenBank/DDBJ whole genome shotgun (WGS) entry which is preliminary data.</text>
</comment>
<dbReference type="InterPro" id="IPR010730">
    <property type="entry name" value="HET"/>
</dbReference>
<evidence type="ECO:0000313" key="4">
    <source>
        <dbReference type="Proteomes" id="UP000813461"/>
    </source>
</evidence>
<proteinExistence type="predicted"/>
<keyword evidence="4" id="KW-1185">Reference proteome</keyword>
<gene>
    <name evidence="3" type="ORF">FB567DRAFT_429574</name>
</gene>
<feature type="domain" description="Heterokaryon incompatibility" evidence="1">
    <location>
        <begin position="21"/>
        <end position="110"/>
    </location>
</feature>
<dbReference type="PANTHER" id="PTHR10622">
    <property type="entry name" value="HET DOMAIN-CONTAINING PROTEIN"/>
    <property type="match status" value="1"/>
</dbReference>
<dbReference type="OrthoDB" id="674604at2759"/>
<evidence type="ECO:0000259" key="1">
    <source>
        <dbReference type="Pfam" id="PF06985"/>
    </source>
</evidence>